<evidence type="ECO:0000313" key="3">
    <source>
        <dbReference type="Proteomes" id="UP000821866"/>
    </source>
</evidence>
<evidence type="ECO:0000256" key="1">
    <source>
        <dbReference type="SAM" id="MobiDB-lite"/>
    </source>
</evidence>
<feature type="compositionally biased region" description="Basic and acidic residues" evidence="1">
    <location>
        <begin position="27"/>
        <end position="53"/>
    </location>
</feature>
<accession>A0A9J6EZ85</accession>
<organism evidence="2 3">
    <name type="scientific">Rhipicephalus microplus</name>
    <name type="common">Cattle tick</name>
    <name type="synonym">Boophilus microplus</name>
    <dbReference type="NCBI Taxonomy" id="6941"/>
    <lineage>
        <taxon>Eukaryota</taxon>
        <taxon>Metazoa</taxon>
        <taxon>Ecdysozoa</taxon>
        <taxon>Arthropoda</taxon>
        <taxon>Chelicerata</taxon>
        <taxon>Arachnida</taxon>
        <taxon>Acari</taxon>
        <taxon>Parasitiformes</taxon>
        <taxon>Ixodida</taxon>
        <taxon>Ixodoidea</taxon>
        <taxon>Ixodidae</taxon>
        <taxon>Rhipicephalinae</taxon>
        <taxon>Rhipicephalus</taxon>
        <taxon>Boophilus</taxon>
    </lineage>
</organism>
<reference evidence="2" key="2">
    <citation type="submission" date="2021-09" db="EMBL/GenBank/DDBJ databases">
        <authorList>
            <person name="Jia N."/>
            <person name="Wang J."/>
            <person name="Shi W."/>
            <person name="Du L."/>
            <person name="Sun Y."/>
            <person name="Zhan W."/>
            <person name="Jiang J."/>
            <person name="Wang Q."/>
            <person name="Zhang B."/>
            <person name="Ji P."/>
            <person name="Sakyi L.B."/>
            <person name="Cui X."/>
            <person name="Yuan T."/>
            <person name="Jiang B."/>
            <person name="Yang W."/>
            <person name="Lam T.T.-Y."/>
            <person name="Chang Q."/>
            <person name="Ding S."/>
            <person name="Wang X."/>
            <person name="Zhu J."/>
            <person name="Ruan X."/>
            <person name="Zhao L."/>
            <person name="Wei J."/>
            <person name="Que T."/>
            <person name="Du C."/>
            <person name="Cheng J."/>
            <person name="Dai P."/>
            <person name="Han X."/>
            <person name="Huang E."/>
            <person name="Gao Y."/>
            <person name="Liu J."/>
            <person name="Shao H."/>
            <person name="Ye R."/>
            <person name="Li L."/>
            <person name="Wei W."/>
            <person name="Wang X."/>
            <person name="Wang C."/>
            <person name="Huo Q."/>
            <person name="Li W."/>
            <person name="Guo W."/>
            <person name="Chen H."/>
            <person name="Chen S."/>
            <person name="Zhou L."/>
            <person name="Zhou L."/>
            <person name="Ni X."/>
            <person name="Tian J."/>
            <person name="Zhou Y."/>
            <person name="Sheng Y."/>
            <person name="Liu T."/>
            <person name="Pan Y."/>
            <person name="Xia L."/>
            <person name="Li J."/>
            <person name="Zhao F."/>
            <person name="Cao W."/>
        </authorList>
    </citation>
    <scope>NUCLEOTIDE SEQUENCE</scope>
    <source>
        <strain evidence="2">Rmic-2018</strain>
        <tissue evidence="2">Larvae</tissue>
    </source>
</reference>
<dbReference type="EMBL" id="JABSTU010000001">
    <property type="protein sequence ID" value="KAH8039641.1"/>
    <property type="molecule type" value="Genomic_DNA"/>
</dbReference>
<name>A0A9J6EZ85_RHIMP</name>
<proteinExistence type="predicted"/>
<dbReference type="AlphaFoldDB" id="A0A9J6EZ85"/>
<feature type="region of interest" description="Disordered" evidence="1">
    <location>
        <begin position="1"/>
        <end position="109"/>
    </location>
</feature>
<keyword evidence="3" id="KW-1185">Reference proteome</keyword>
<dbReference type="Proteomes" id="UP000821866">
    <property type="component" value="Chromosome 1"/>
</dbReference>
<evidence type="ECO:0000313" key="2">
    <source>
        <dbReference type="EMBL" id="KAH8039641.1"/>
    </source>
</evidence>
<protein>
    <submittedName>
        <fullName evidence="2">Uncharacterized protein</fullName>
    </submittedName>
</protein>
<reference evidence="2" key="1">
    <citation type="journal article" date="2020" name="Cell">
        <title>Large-Scale Comparative Analyses of Tick Genomes Elucidate Their Genetic Diversity and Vector Capacities.</title>
        <authorList>
            <consortium name="Tick Genome and Microbiome Consortium (TIGMIC)"/>
            <person name="Jia N."/>
            <person name="Wang J."/>
            <person name="Shi W."/>
            <person name="Du L."/>
            <person name="Sun Y."/>
            <person name="Zhan W."/>
            <person name="Jiang J.F."/>
            <person name="Wang Q."/>
            <person name="Zhang B."/>
            <person name="Ji P."/>
            <person name="Bell-Sakyi L."/>
            <person name="Cui X.M."/>
            <person name="Yuan T.T."/>
            <person name="Jiang B.G."/>
            <person name="Yang W.F."/>
            <person name="Lam T.T."/>
            <person name="Chang Q.C."/>
            <person name="Ding S.J."/>
            <person name="Wang X.J."/>
            <person name="Zhu J.G."/>
            <person name="Ruan X.D."/>
            <person name="Zhao L."/>
            <person name="Wei J.T."/>
            <person name="Ye R.Z."/>
            <person name="Que T.C."/>
            <person name="Du C.H."/>
            <person name="Zhou Y.H."/>
            <person name="Cheng J.X."/>
            <person name="Dai P.F."/>
            <person name="Guo W.B."/>
            <person name="Han X.H."/>
            <person name="Huang E.J."/>
            <person name="Li L.F."/>
            <person name="Wei W."/>
            <person name="Gao Y.C."/>
            <person name="Liu J.Z."/>
            <person name="Shao H.Z."/>
            <person name="Wang X."/>
            <person name="Wang C.C."/>
            <person name="Yang T.C."/>
            <person name="Huo Q.B."/>
            <person name="Li W."/>
            <person name="Chen H.Y."/>
            <person name="Chen S.E."/>
            <person name="Zhou L.G."/>
            <person name="Ni X.B."/>
            <person name="Tian J.H."/>
            <person name="Sheng Y."/>
            <person name="Liu T."/>
            <person name="Pan Y.S."/>
            <person name="Xia L.Y."/>
            <person name="Li J."/>
            <person name="Zhao F."/>
            <person name="Cao W.C."/>
        </authorList>
    </citation>
    <scope>NUCLEOTIDE SEQUENCE</scope>
    <source>
        <strain evidence="2">Rmic-2018</strain>
    </source>
</reference>
<feature type="compositionally biased region" description="Polar residues" evidence="1">
    <location>
        <begin position="96"/>
        <end position="106"/>
    </location>
</feature>
<gene>
    <name evidence="2" type="ORF">HPB51_008234</name>
</gene>
<comment type="caution">
    <text evidence="2">The sequence shown here is derived from an EMBL/GenBank/DDBJ whole genome shotgun (WGS) entry which is preliminary data.</text>
</comment>
<sequence>MRSARDSLRTARQAAGHVTAECYVTRRANEELRKLPQTDGEQRDSSENKEKSATSRGILRKERKRAADNRCRTRSPGEGVVLSRRRVRERCPGETGSVTTRSTPAGSESPAVEGVLAVAPILVEAAEPHWTCPVDPVYCLQPPARRSCAAELGHGERETEVMIAFCMISA</sequence>